<name>A0AAU7CBR9_9BACT</name>
<gene>
    <name evidence="1" type="ORF">V5E97_30415</name>
</gene>
<reference evidence="1" key="1">
    <citation type="submission" date="2024-05" db="EMBL/GenBank/DDBJ databases">
        <title>Planctomycetes of the genus Singulisphaera possess chitinolytic capabilities.</title>
        <authorList>
            <person name="Ivanova A."/>
        </authorList>
    </citation>
    <scope>NUCLEOTIDE SEQUENCE</scope>
    <source>
        <strain evidence="1">Ch08T</strain>
    </source>
</reference>
<dbReference type="AlphaFoldDB" id="A0AAU7CBR9"/>
<sequence>MPEFLKVINMKGFDVHRTPRWQMVPFLGLRYIALRGGTGMTVSSSKPWIVAVKEVTQADLPAGEWGHERTPLLPTDRVFCLLGVWKGDALIQATGSGGPVNLEVDVKLRKTIRVTFTFIEDSAGHKTIRVPADAAGWLKKVNYIFTNQANIEVLSRFSRWKTVGKDLGSVITTLENAPGEEVDIYPLGDTGADFNVFLVWEVEITDNAGNDTGFTDGTNILLDDKGAKDIAESLAHELGHAMSLSDQYTIQRELMYGYDDKRGIHLAKAHVNDVNRL</sequence>
<proteinExistence type="predicted"/>
<evidence type="ECO:0000313" key="1">
    <source>
        <dbReference type="EMBL" id="XBH02605.1"/>
    </source>
</evidence>
<protein>
    <recommendedName>
        <fullName evidence="2">Matrixin family metalloprotease</fullName>
    </recommendedName>
</protein>
<organism evidence="1">
    <name type="scientific">Singulisphaera sp. Ch08</name>
    <dbReference type="NCBI Taxonomy" id="3120278"/>
    <lineage>
        <taxon>Bacteria</taxon>
        <taxon>Pseudomonadati</taxon>
        <taxon>Planctomycetota</taxon>
        <taxon>Planctomycetia</taxon>
        <taxon>Isosphaerales</taxon>
        <taxon>Isosphaeraceae</taxon>
        <taxon>Singulisphaera</taxon>
    </lineage>
</organism>
<accession>A0AAU7CBR9</accession>
<dbReference type="EMBL" id="CP155447">
    <property type="protein sequence ID" value="XBH02605.1"/>
    <property type="molecule type" value="Genomic_DNA"/>
</dbReference>
<dbReference type="RefSeq" id="WP_406695347.1">
    <property type="nucleotide sequence ID" value="NZ_CP155447.1"/>
</dbReference>
<evidence type="ECO:0008006" key="2">
    <source>
        <dbReference type="Google" id="ProtNLM"/>
    </source>
</evidence>